<evidence type="ECO:0000313" key="1">
    <source>
        <dbReference type="EMBL" id="MDK9498760.1"/>
    </source>
</evidence>
<name>A0ABT7GYQ3_9ACTN</name>
<reference evidence="1 2" key="1">
    <citation type="submission" date="2023-05" db="EMBL/GenBank/DDBJ databases">
        <title>Sequencing and Assembly of Streptomyces sp. NP73.</title>
        <authorList>
            <person name="Konwar A.N."/>
            <person name="Saikia K."/>
            <person name="Thakur D."/>
        </authorList>
    </citation>
    <scope>NUCLEOTIDE SEQUENCE [LARGE SCALE GENOMIC DNA]</scope>
    <source>
        <strain evidence="1 2">NP73</strain>
    </source>
</reference>
<sequence length="136" mass="14206">MSGLPTIDSVDELMELLHAHRSGRGLQTAALLRRSHPFDKELQVAGLVHFLGPLLAARGGDAAEAVRPLLGDRVARLTRADGPDAAGDAAAEALRQAVRAGGTSGLDAGVVEDWRPLLELVAAGAYGIHGTVRPYE</sequence>
<accession>A0ABT7GYQ3</accession>
<dbReference type="SUPFAM" id="SSF109604">
    <property type="entry name" value="HD-domain/PDEase-like"/>
    <property type="match status" value="1"/>
</dbReference>
<dbReference type="Proteomes" id="UP001223390">
    <property type="component" value="Unassembled WGS sequence"/>
</dbReference>
<gene>
    <name evidence="1" type="ORF">QEZ40_003964</name>
</gene>
<keyword evidence="2" id="KW-1185">Reference proteome</keyword>
<dbReference type="RefSeq" id="WP_125818278.1">
    <property type="nucleotide sequence ID" value="NZ_JASITI010000034.1"/>
</dbReference>
<dbReference type="EMBL" id="JASITI010000034">
    <property type="protein sequence ID" value="MDK9498760.1"/>
    <property type="molecule type" value="Genomic_DNA"/>
</dbReference>
<protein>
    <submittedName>
        <fullName evidence="1">Uncharacterized protein</fullName>
    </submittedName>
</protein>
<proteinExistence type="predicted"/>
<organism evidence="1 2">
    <name type="scientific">Streptomyces katrae</name>
    <dbReference type="NCBI Taxonomy" id="68223"/>
    <lineage>
        <taxon>Bacteria</taxon>
        <taxon>Bacillati</taxon>
        <taxon>Actinomycetota</taxon>
        <taxon>Actinomycetes</taxon>
        <taxon>Kitasatosporales</taxon>
        <taxon>Streptomycetaceae</taxon>
        <taxon>Streptomyces</taxon>
    </lineage>
</organism>
<comment type="caution">
    <text evidence="1">The sequence shown here is derived from an EMBL/GenBank/DDBJ whole genome shotgun (WGS) entry which is preliminary data.</text>
</comment>
<evidence type="ECO:0000313" key="2">
    <source>
        <dbReference type="Proteomes" id="UP001223390"/>
    </source>
</evidence>